<dbReference type="RefSeq" id="WP_002317969.1">
    <property type="nucleotide sequence ID" value="NZ_BLAC01000001.1"/>
</dbReference>
<name>A0A132P7Q9_ENTFC</name>
<dbReference type="Proteomes" id="UP000070452">
    <property type="component" value="Unassembled WGS sequence"/>
</dbReference>
<evidence type="ECO:0000313" key="1">
    <source>
        <dbReference type="EMBL" id="KWX18343.1"/>
    </source>
</evidence>
<dbReference type="AlphaFoldDB" id="A0A132P7Q9"/>
<protein>
    <submittedName>
        <fullName evidence="1">Uncharacterized protein</fullName>
    </submittedName>
</protein>
<comment type="caution">
    <text evidence="1">The sequence shown here is derived from an EMBL/GenBank/DDBJ whole genome shotgun (WGS) entry which is preliminary data.</text>
</comment>
<sequence length="229" mass="27385">MGDMTYDEIKSLKSDIQEFSLTLKKYGEENSSILRENDISFFNFISKRIIFFKYFYSESLPYGTNYFCQVLISDFYYLIISLIKHEMRYVYVNERSIIENFCRLLTKTTDEESHVTGSLIDSLKDKEYLFELKDTDFSLIKSEYATACEYIHGGKLLEGSLVYIFEESVRNNWTLNEVNDYYERVKKLLKIFDKMLISEYKEYVDGCFHRRKSLLEYLVGKETMELLFK</sequence>
<dbReference type="EMBL" id="LRHK01000001">
    <property type="protein sequence ID" value="KWX18343.1"/>
    <property type="molecule type" value="Genomic_DNA"/>
</dbReference>
<evidence type="ECO:0000313" key="2">
    <source>
        <dbReference type="Proteomes" id="UP000070452"/>
    </source>
</evidence>
<reference evidence="1 2" key="1">
    <citation type="submission" date="2016-01" db="EMBL/GenBank/DDBJ databases">
        <title>Molecular Mechanisms for transfer of large genomic segments between Enterococcus faecium strains.</title>
        <authorList>
            <person name="Garcia-Solache M.A."/>
            <person name="Lebreton F."/>
            <person name="Mclaughlin R.E."/>
            <person name="Whiteaker J.D."/>
            <person name="Gilmore M.S."/>
            <person name="Rice L.B."/>
        </authorList>
    </citation>
    <scope>NUCLEOTIDE SEQUENCE [LARGE SCALE GENOMIC DNA]</scope>
    <source>
        <strain evidence="1 2">D344RRF x C68</strain>
    </source>
</reference>
<proteinExistence type="predicted"/>
<accession>A0A132P7Q9</accession>
<gene>
    <name evidence="1" type="ORF">AWT83_07630</name>
</gene>
<organism evidence="1 2">
    <name type="scientific">Enterococcus faecium</name>
    <name type="common">Streptococcus faecium</name>
    <dbReference type="NCBI Taxonomy" id="1352"/>
    <lineage>
        <taxon>Bacteria</taxon>
        <taxon>Bacillati</taxon>
        <taxon>Bacillota</taxon>
        <taxon>Bacilli</taxon>
        <taxon>Lactobacillales</taxon>
        <taxon>Enterococcaceae</taxon>
        <taxon>Enterococcus</taxon>
    </lineage>
</organism>